<evidence type="ECO:0008006" key="4">
    <source>
        <dbReference type="Google" id="ProtNLM"/>
    </source>
</evidence>
<organism evidence="2 3">
    <name type="scientific">Nocardia iowensis</name>
    <dbReference type="NCBI Taxonomy" id="204891"/>
    <lineage>
        <taxon>Bacteria</taxon>
        <taxon>Bacillati</taxon>
        <taxon>Actinomycetota</taxon>
        <taxon>Actinomycetes</taxon>
        <taxon>Mycobacteriales</taxon>
        <taxon>Nocardiaceae</taxon>
        <taxon>Nocardia</taxon>
    </lineage>
</organism>
<feature type="region of interest" description="Disordered" evidence="1">
    <location>
        <begin position="167"/>
        <end position="189"/>
    </location>
</feature>
<evidence type="ECO:0000256" key="1">
    <source>
        <dbReference type="SAM" id="MobiDB-lite"/>
    </source>
</evidence>
<feature type="compositionally biased region" description="Basic and acidic residues" evidence="1">
    <location>
        <begin position="227"/>
        <end position="246"/>
    </location>
</feature>
<proteinExistence type="predicted"/>
<sequence length="274" mass="29299">MTLDDAARDLYGLAPSEFVAARAARVKEAKEAGDKELATAIGKLRKPTVTAWTVNLLAREAPDDVDALLQLGAALRSAQQKLSGDELRTLTGQRQQAVNALAKKAGALAAEHGHPVNEGVLREVGQTLTAALADPDVGEQVHAGTVATAATYEGFGPAGPGLAAVAAAPKDDSPKADAPADSPRQELDDALEDLESARAARDSAHEEVERAEDQLGDIDSRITELKEQLAHAEQERQFARTAERAAQDQLRSAQRQLDRVERWVERARERVDGE</sequence>
<feature type="region of interest" description="Disordered" evidence="1">
    <location>
        <begin position="227"/>
        <end position="258"/>
    </location>
</feature>
<evidence type="ECO:0000313" key="2">
    <source>
        <dbReference type="EMBL" id="QXN92313.1"/>
    </source>
</evidence>
<dbReference type="Proteomes" id="UP000694257">
    <property type="component" value="Chromosome"/>
</dbReference>
<keyword evidence="3" id="KW-1185">Reference proteome</keyword>
<dbReference type="EMBL" id="CP078145">
    <property type="protein sequence ID" value="QXN92313.1"/>
    <property type="molecule type" value="Genomic_DNA"/>
</dbReference>
<accession>A0ABX8RRQ3</accession>
<feature type="region of interest" description="Disordered" evidence="1">
    <location>
        <begin position="197"/>
        <end position="216"/>
    </location>
</feature>
<reference evidence="2 3" key="1">
    <citation type="submission" date="2021-07" db="EMBL/GenBank/DDBJ databases">
        <title>Whole Genome Sequence of Nocardia Iowensis.</title>
        <authorList>
            <person name="Lamm A."/>
            <person name="Collins-Fairclough A.M."/>
            <person name="Bunk B."/>
            <person name="Sproer C."/>
        </authorList>
    </citation>
    <scope>NUCLEOTIDE SEQUENCE [LARGE SCALE GENOMIC DNA]</scope>
    <source>
        <strain evidence="2 3">NRRL 5646</strain>
    </source>
</reference>
<evidence type="ECO:0000313" key="3">
    <source>
        <dbReference type="Proteomes" id="UP000694257"/>
    </source>
</evidence>
<name>A0ABX8RRQ3_NOCIO</name>
<protein>
    <recommendedName>
        <fullName evidence="4">Transposase</fullName>
    </recommendedName>
</protein>
<dbReference type="RefSeq" id="WP_218473520.1">
    <property type="nucleotide sequence ID" value="NZ_BAABJN010000009.1"/>
</dbReference>
<gene>
    <name evidence="2" type="ORF">KV110_03905</name>
</gene>